<dbReference type="Proteomes" id="UP000029452">
    <property type="component" value="Unassembled WGS sequence"/>
</dbReference>
<accession>A0A094WFB2</accession>
<dbReference type="RefSeq" id="WP_020859307.1">
    <property type="nucleotide sequence ID" value="NZ_JPGK01000001.1"/>
</dbReference>
<dbReference type="PATRIC" id="fig|178606.4.peg.443"/>
<reference evidence="1 2" key="1">
    <citation type="submission" date="2014-06" db="EMBL/GenBank/DDBJ databases">
        <title>Draft genome sequence of iron oxidizing acidophile Leptospirillum ferriphilum DSM14647.</title>
        <authorList>
            <person name="Cardenas J.P."/>
            <person name="Lazcano M."/>
            <person name="Ossandon F.J."/>
            <person name="Corbett M."/>
            <person name="Holmes D.S."/>
            <person name="Watkin E."/>
        </authorList>
    </citation>
    <scope>NUCLEOTIDE SEQUENCE [LARGE SCALE GENOMIC DNA]</scope>
    <source>
        <strain evidence="1 2">DSM 14647</strain>
    </source>
</reference>
<proteinExistence type="predicted"/>
<dbReference type="EMBL" id="JPGK01000001">
    <property type="protein sequence ID" value="KGA95230.1"/>
    <property type="molecule type" value="Genomic_DNA"/>
</dbReference>
<evidence type="ECO:0000313" key="2">
    <source>
        <dbReference type="Proteomes" id="UP000029452"/>
    </source>
</evidence>
<protein>
    <submittedName>
        <fullName evidence="1">Uncharacterized protein</fullName>
    </submittedName>
</protein>
<dbReference type="AlphaFoldDB" id="A0A094WFB2"/>
<sequence>MKIFASPHPFLPHSQRLFAPENIEKIFSEEVPSDSWHAGFSRTGDFLYLSDNLPFPFSGIPTLRGIDAFFQALESFTFHGDLPALHAFRTESRIEPTAGILLRIDRKDLTLPPRVAISSRKEGDILHFAFLPTDSRTLDDVPFGSGGLFFRTRETLGAITEWLEQIDEETLGIVGAGVFRQNYREEETDVLIRSLRGGLLLKTEKRPVDQLPGLAPDIWSMPRWWGSRIEDTCTPRSIWVHTVLHCARGLPVLTISAHTDFIRRTGISRFRSTLQKMSDQILECSRTFSWGERFRYARQWLVPAGFDIRQADRILGMLPPEKSASSILIPVHASLKDLKEVSRKTRMNEPIFWDSQEEQVWITLQGVTLRSAEEVVRPSLLARLDRLVGSPIPSGLFFERYAR</sequence>
<evidence type="ECO:0000313" key="1">
    <source>
        <dbReference type="EMBL" id="KGA95230.1"/>
    </source>
</evidence>
<name>A0A094WFB2_9BACT</name>
<dbReference type="OrthoDB" id="9814477at2"/>
<gene>
    <name evidence="1" type="ORF">LptCag_2664</name>
</gene>
<comment type="caution">
    <text evidence="1">The sequence shown here is derived from an EMBL/GenBank/DDBJ whole genome shotgun (WGS) entry which is preliminary data.</text>
</comment>
<organism evidence="1 2">
    <name type="scientific">Leptospirillum ferriphilum</name>
    <dbReference type="NCBI Taxonomy" id="178606"/>
    <lineage>
        <taxon>Bacteria</taxon>
        <taxon>Pseudomonadati</taxon>
        <taxon>Nitrospirota</taxon>
        <taxon>Nitrospiria</taxon>
        <taxon>Nitrospirales</taxon>
        <taxon>Nitrospiraceae</taxon>
        <taxon>Leptospirillum</taxon>
    </lineage>
</organism>